<evidence type="ECO:0000313" key="1">
    <source>
        <dbReference type="EMBL" id="BBO85209.1"/>
    </source>
</evidence>
<gene>
    <name evidence="1" type="ORF">DSCO28_57750</name>
</gene>
<accession>A0A5K7ZY62</accession>
<sequence>MTWLSSEFRIIVGPGIYPEPFGDKNNRRVFTYDQAKAILITAEELIKEGVFKAGK</sequence>
<proteinExistence type="predicted"/>
<dbReference type="EMBL" id="AP021876">
    <property type="protein sequence ID" value="BBO85209.1"/>
    <property type="molecule type" value="Genomic_DNA"/>
</dbReference>
<protein>
    <submittedName>
        <fullName evidence="1">Uncharacterized protein</fullName>
    </submittedName>
</protein>
<organism evidence="1 2">
    <name type="scientific">Desulfosarcina ovata subsp. sediminis</name>
    <dbReference type="NCBI Taxonomy" id="885957"/>
    <lineage>
        <taxon>Bacteria</taxon>
        <taxon>Pseudomonadati</taxon>
        <taxon>Thermodesulfobacteriota</taxon>
        <taxon>Desulfobacteria</taxon>
        <taxon>Desulfobacterales</taxon>
        <taxon>Desulfosarcinaceae</taxon>
        <taxon>Desulfosarcina</taxon>
    </lineage>
</organism>
<evidence type="ECO:0000313" key="2">
    <source>
        <dbReference type="Proteomes" id="UP000425960"/>
    </source>
</evidence>
<name>A0A5K7ZY62_9BACT</name>
<dbReference type="Proteomes" id="UP000425960">
    <property type="component" value="Chromosome"/>
</dbReference>
<dbReference type="KEGG" id="dov:DSCO28_57750"/>
<dbReference type="AlphaFoldDB" id="A0A5K7ZY62"/>
<reference evidence="1 2" key="1">
    <citation type="submission" date="2019-11" db="EMBL/GenBank/DDBJ databases">
        <title>Comparative genomics of hydrocarbon-degrading Desulfosarcina strains.</title>
        <authorList>
            <person name="Watanabe M."/>
            <person name="Kojima H."/>
            <person name="Fukui M."/>
        </authorList>
    </citation>
    <scope>NUCLEOTIDE SEQUENCE [LARGE SCALE GENOMIC DNA]</scope>
    <source>
        <strain evidence="1 2">28bB2T</strain>
    </source>
</reference>